<dbReference type="EMBL" id="JPRJ01000015">
    <property type="protein sequence ID" value="KFF28695.1"/>
    <property type="molecule type" value="Genomic_DNA"/>
</dbReference>
<dbReference type="KEGG" id="cpip:CJF12_01020"/>
<accession>A0A086BID1</accession>
<evidence type="ECO:0000313" key="1">
    <source>
        <dbReference type="EMBL" id="KFF28695.1"/>
    </source>
</evidence>
<gene>
    <name evidence="1" type="ORF">IQ37_09965</name>
</gene>
<dbReference type="Proteomes" id="UP000028709">
    <property type="component" value="Unassembled WGS sequence"/>
</dbReference>
<reference evidence="1 2" key="1">
    <citation type="submission" date="2014-07" db="EMBL/GenBank/DDBJ databases">
        <title>Genome of Chryseobacterium piperi CTM.</title>
        <authorList>
            <person name="Pipes S.E."/>
            <person name="Stropko S.J."/>
            <person name="Newman J.D."/>
        </authorList>
    </citation>
    <scope>NUCLEOTIDE SEQUENCE [LARGE SCALE GENOMIC DNA]</scope>
    <source>
        <strain evidence="1 2">CTM</strain>
    </source>
</reference>
<dbReference type="STRING" id="558152.IQ37_09965"/>
<evidence type="ECO:0000313" key="2">
    <source>
        <dbReference type="Proteomes" id="UP000028709"/>
    </source>
</evidence>
<name>A0A086BID1_9FLAO</name>
<proteinExistence type="predicted"/>
<organism evidence="1 2">
    <name type="scientific">Chryseobacterium piperi</name>
    <dbReference type="NCBI Taxonomy" id="558152"/>
    <lineage>
        <taxon>Bacteria</taxon>
        <taxon>Pseudomonadati</taxon>
        <taxon>Bacteroidota</taxon>
        <taxon>Flavobacteriia</taxon>
        <taxon>Flavobacteriales</taxon>
        <taxon>Weeksellaceae</taxon>
        <taxon>Chryseobacterium group</taxon>
        <taxon>Chryseobacterium</taxon>
    </lineage>
</organism>
<sequence>MVHHQNEINLEVVGMSPTVPTAISMQVNAHSTGLMYEQSVLHQQRDALIGLSNSVMGIKKMGSRKLKNKELLQFRKSRFNF</sequence>
<dbReference type="AlphaFoldDB" id="A0A086BID1"/>
<dbReference type="Pfam" id="PF11747">
    <property type="entry name" value="RebB"/>
    <property type="match status" value="1"/>
</dbReference>
<dbReference type="RefSeq" id="WP_034684378.1">
    <property type="nucleotide sequence ID" value="NZ_CP023049.2"/>
</dbReference>
<dbReference type="InterPro" id="IPR021070">
    <property type="entry name" value="Killing_trait_RebB"/>
</dbReference>
<protein>
    <submittedName>
        <fullName evidence="1">Uncharacterized protein</fullName>
    </submittedName>
</protein>
<dbReference type="OrthoDB" id="1263461at2"/>
<keyword evidence="2" id="KW-1185">Reference proteome</keyword>
<comment type="caution">
    <text evidence="1">The sequence shown here is derived from an EMBL/GenBank/DDBJ whole genome shotgun (WGS) entry which is preliminary data.</text>
</comment>
<dbReference type="eggNOG" id="ENOG50314UC">
    <property type="taxonomic scope" value="Bacteria"/>
</dbReference>